<dbReference type="InterPro" id="IPR013780">
    <property type="entry name" value="Glyco_hydro_b"/>
</dbReference>
<feature type="binding site" evidence="8">
    <location>
        <position position="200"/>
    </location>
    <ligand>
        <name>Ca(2+)</name>
        <dbReference type="ChEBI" id="CHEBI:29108"/>
        <label>1</label>
    </ligand>
</feature>
<dbReference type="PIRSF" id="PIRSF001021">
    <property type="entry name" value="Alph-amls_thrmst"/>
    <property type="match status" value="1"/>
</dbReference>
<dbReference type="PANTHER" id="PTHR43447">
    <property type="entry name" value="ALPHA-AMYLASE"/>
    <property type="match status" value="1"/>
</dbReference>
<gene>
    <name evidence="10" type="primary">amyS</name>
    <name evidence="10" type="ORF">ERS852470_03128</name>
</gene>
<keyword evidence="5" id="KW-0119">Carbohydrate metabolism</keyword>
<evidence type="ECO:0000256" key="7">
    <source>
        <dbReference type="PIRSR" id="PIRSR001021-1"/>
    </source>
</evidence>
<comment type="similarity">
    <text evidence="2">Belongs to the glycosyl hydrolase 13 family.</text>
</comment>
<dbReference type="CDD" id="cd11318">
    <property type="entry name" value="AmyAc_bac_fung_AmyA"/>
    <property type="match status" value="1"/>
</dbReference>
<dbReference type="InterPro" id="IPR013776">
    <property type="entry name" value="A-amylase_thermo"/>
</dbReference>
<accession>A0A174HCG7</accession>
<feature type="binding site" evidence="8">
    <location>
        <position position="235"/>
    </location>
    <ligand>
        <name>Ca(2+)</name>
        <dbReference type="ChEBI" id="CHEBI:29108"/>
        <label>1</label>
    </ligand>
</feature>
<sequence length="484" mass="56165">MFNGTMMQYFEWLLLPKCKLWNEALNEVENLRELGITALWLPPAYKGIGGIYDVGYGAYDLYDLGEFNQKGTVETKYGSKDEYLQAIKKLKENNIQCYADIVVNHKMGGDDVEEVEASEEEFFNRNIPISGTKIIKAWTRFNFPGRNNKYSSFKWDWSDFDGIDYDDKTKRNSIYKFLSKEWNKYVDNENGNYDYLMGADLDFSNREVIEELKSWGKWYLEFTGVDGFRLDAVKHISYDFFVNWLTYLRKESGKELFAVGEYWHSNVDVLLNYIKNTKNVMSLFDVPLHFNFYEASRSNGDFDMRNIFKGTLVERNSTKAVTFVDNHDTQIGSSLQSWVEPWFKPIAYSLILLRIEGYPCVFYGDYYGIPSSAYYGIGKCLDILLKIRKNLSYGEQHDYFNDKNLIGWTREGIDEVENSGLAVLLTNRLGGEKKMYISKKYAGEKFIDALGGSDEEVLIDNDGYGNFKVKNGSVAVWIMKKFTL</sequence>
<feature type="binding site" evidence="8">
    <location>
        <position position="104"/>
    </location>
    <ligand>
        <name>Ca(2+)</name>
        <dbReference type="ChEBI" id="CHEBI:29108"/>
        <label>1</label>
    </ligand>
</feature>
<evidence type="ECO:0000256" key="4">
    <source>
        <dbReference type="ARBA" id="ARBA00022801"/>
    </source>
</evidence>
<dbReference type="EC" id="3.2.1.1" evidence="10"/>
<evidence type="ECO:0000313" key="11">
    <source>
        <dbReference type="Proteomes" id="UP000095558"/>
    </source>
</evidence>
<feature type="domain" description="Glycosyl hydrolase family 13 catalytic" evidence="9">
    <location>
        <begin position="4"/>
        <end position="409"/>
    </location>
</feature>
<dbReference type="Gene3D" id="3.20.20.80">
    <property type="entry name" value="Glycosidases"/>
    <property type="match status" value="1"/>
</dbReference>
<dbReference type="Pfam" id="PF00128">
    <property type="entry name" value="Alpha-amylase"/>
    <property type="match status" value="1"/>
</dbReference>
<evidence type="ECO:0000256" key="3">
    <source>
        <dbReference type="ARBA" id="ARBA00022723"/>
    </source>
</evidence>
<feature type="binding site" evidence="8">
    <location>
        <position position="194"/>
    </location>
    <ligand>
        <name>Ca(2+)</name>
        <dbReference type="ChEBI" id="CHEBI:29108"/>
        <label>1</label>
    </ligand>
</feature>
<evidence type="ECO:0000256" key="1">
    <source>
        <dbReference type="ARBA" id="ARBA00001913"/>
    </source>
</evidence>
<protein>
    <submittedName>
        <fullName evidence="10">Alpha-amylase</fullName>
        <ecNumber evidence="10">3.2.1.1</ecNumber>
    </submittedName>
</protein>
<dbReference type="SUPFAM" id="SSF51445">
    <property type="entry name" value="(Trans)glycosidases"/>
    <property type="match status" value="1"/>
</dbReference>
<dbReference type="OrthoDB" id="9805159at2"/>
<keyword evidence="8" id="KW-0106">Calcium</keyword>
<feature type="active site" description="Proton donor" evidence="7">
    <location>
        <position position="261"/>
    </location>
</feature>
<evidence type="ECO:0000259" key="9">
    <source>
        <dbReference type="SMART" id="SM00642"/>
    </source>
</evidence>
<feature type="binding site" evidence="8">
    <location>
        <position position="300"/>
    </location>
    <ligand>
        <name>Ca(2+)</name>
        <dbReference type="ChEBI" id="CHEBI:29108"/>
        <label>3</label>
    </ligand>
</feature>
<dbReference type="Pfam" id="PF09154">
    <property type="entry name" value="Alpha-amy_C_pro"/>
    <property type="match status" value="1"/>
</dbReference>
<organism evidence="10 11">
    <name type="scientific">Clostridium disporicum</name>
    <dbReference type="NCBI Taxonomy" id="84024"/>
    <lineage>
        <taxon>Bacteria</taxon>
        <taxon>Bacillati</taxon>
        <taxon>Bacillota</taxon>
        <taxon>Clostridia</taxon>
        <taxon>Eubacteriales</taxon>
        <taxon>Clostridiaceae</taxon>
        <taxon>Clostridium</taxon>
    </lineage>
</organism>
<dbReference type="Gene3D" id="2.60.40.1180">
    <property type="entry name" value="Golgi alpha-mannosidase II"/>
    <property type="match status" value="1"/>
</dbReference>
<dbReference type="EMBL" id="CYZV01000042">
    <property type="protein sequence ID" value="CUO70850.1"/>
    <property type="molecule type" value="Genomic_DNA"/>
</dbReference>
<reference evidence="10 11" key="1">
    <citation type="submission" date="2015-09" db="EMBL/GenBank/DDBJ databases">
        <authorList>
            <consortium name="Pathogen Informatics"/>
        </authorList>
    </citation>
    <scope>NUCLEOTIDE SEQUENCE [LARGE SCALE GENOMIC DNA]</scope>
    <source>
        <strain evidence="10 11">2789STDY5834855</strain>
    </source>
</reference>
<dbReference type="AlphaFoldDB" id="A0A174HCG7"/>
<keyword evidence="6 10" id="KW-0326">Glycosidase</keyword>
<dbReference type="InterPro" id="IPR006047">
    <property type="entry name" value="GH13_cat_dom"/>
</dbReference>
<proteinExistence type="inferred from homology"/>
<dbReference type="GO" id="GO:0005509">
    <property type="term" value="F:calcium ion binding"/>
    <property type="evidence" value="ECO:0007669"/>
    <property type="project" value="InterPro"/>
</dbReference>
<evidence type="ECO:0000256" key="5">
    <source>
        <dbReference type="ARBA" id="ARBA00023277"/>
    </source>
</evidence>
<dbReference type="SMART" id="SM00642">
    <property type="entry name" value="Aamy"/>
    <property type="match status" value="1"/>
</dbReference>
<evidence type="ECO:0000313" key="10">
    <source>
        <dbReference type="EMBL" id="CUO70850.1"/>
    </source>
</evidence>
<dbReference type="Gene3D" id="2.40.30.140">
    <property type="match status" value="1"/>
</dbReference>
<feature type="binding site" evidence="8">
    <location>
        <position position="161"/>
    </location>
    <ligand>
        <name>Ca(2+)</name>
        <dbReference type="ChEBI" id="CHEBI:29108"/>
        <label>2</label>
    </ligand>
</feature>
<dbReference type="GO" id="GO:0005975">
    <property type="term" value="P:carbohydrate metabolic process"/>
    <property type="evidence" value="ECO:0007669"/>
    <property type="project" value="InterPro"/>
</dbReference>
<feature type="binding site" evidence="8">
    <location>
        <position position="202"/>
    </location>
    <ligand>
        <name>Ca(2+)</name>
        <dbReference type="ChEBI" id="CHEBI:29108"/>
        <label>2</label>
    </ligand>
</feature>
<evidence type="ECO:0000256" key="6">
    <source>
        <dbReference type="ARBA" id="ARBA00023295"/>
    </source>
</evidence>
<keyword evidence="3 8" id="KW-0479">Metal-binding</keyword>
<name>A0A174HCG7_9CLOT</name>
<dbReference type="InterPro" id="IPR015237">
    <property type="entry name" value="Alpha-amylase_C_pro"/>
</dbReference>
<dbReference type="NCBIfam" id="NF006969">
    <property type="entry name" value="PRK09441.1-2"/>
    <property type="match status" value="1"/>
</dbReference>
<keyword evidence="4 10" id="KW-0378">Hydrolase</keyword>
<dbReference type="NCBIfam" id="NF006968">
    <property type="entry name" value="PRK09441.1-1"/>
    <property type="match status" value="1"/>
</dbReference>
<dbReference type="Proteomes" id="UP000095558">
    <property type="component" value="Unassembled WGS sequence"/>
</dbReference>
<dbReference type="RefSeq" id="WP_082425297.1">
    <property type="nucleotide sequence ID" value="NZ_CYZV01000042.1"/>
</dbReference>
<feature type="active site" description="Nucleophile" evidence="7">
    <location>
        <position position="231"/>
    </location>
</feature>
<dbReference type="SUPFAM" id="SSF51011">
    <property type="entry name" value="Glycosyl hydrolase domain"/>
    <property type="match status" value="1"/>
</dbReference>
<evidence type="ECO:0000256" key="2">
    <source>
        <dbReference type="ARBA" id="ARBA00008061"/>
    </source>
</evidence>
<dbReference type="GO" id="GO:0004556">
    <property type="term" value="F:alpha-amylase activity"/>
    <property type="evidence" value="ECO:0007669"/>
    <property type="project" value="UniProtKB-EC"/>
</dbReference>
<comment type="cofactor">
    <cofactor evidence="1">
        <name>Ca(2+)</name>
        <dbReference type="ChEBI" id="CHEBI:29108"/>
    </cofactor>
</comment>
<dbReference type="InterPro" id="IPR017853">
    <property type="entry name" value="GH"/>
</dbReference>
<evidence type="ECO:0000256" key="8">
    <source>
        <dbReference type="PIRSR" id="PIRSR001021-2"/>
    </source>
</evidence>